<evidence type="ECO:0000259" key="5">
    <source>
        <dbReference type="PROSITE" id="PS51677"/>
    </source>
</evidence>
<dbReference type="AlphaFoldDB" id="A0A507BSR4"/>
<dbReference type="SUPFAM" id="SSF88713">
    <property type="entry name" value="Glycoside hydrolase/deacetylase"/>
    <property type="match status" value="1"/>
</dbReference>
<dbReference type="Gene3D" id="3.20.20.370">
    <property type="entry name" value="Glycoside hydrolase/deacetylase"/>
    <property type="match status" value="1"/>
</dbReference>
<evidence type="ECO:0000256" key="3">
    <source>
        <dbReference type="SAM" id="Phobius"/>
    </source>
</evidence>
<keyword evidence="3" id="KW-0812">Transmembrane</keyword>
<dbReference type="OrthoDB" id="407355at2759"/>
<dbReference type="GO" id="GO:0046872">
    <property type="term" value="F:metal ion binding"/>
    <property type="evidence" value="ECO:0007669"/>
    <property type="project" value="UniProtKB-KW"/>
</dbReference>
<sequence>MLNCLLLLTLLAATTHAQLQGPQAIPSSVPTTVTYPDGIFAGLPALDRPPAVDPSILALYNLASIPDAIRNIPVKVFNSTTGTGNCPTSLATCDWGCYKCRRDSDVVMCPNKNAWGLTYDDGPSPYTPALLDYLDNTGVRATFCVIGSRVTQRPAVLLREFAAGHQICAHTWSHSLMTTQTNEVLIMEFEYTLRAIELVIGTRPKYWRPPFGDVDDRVRAVMNLMGMQPLLWDNDPYDWQSTSAAYQPSWIPNNFTRWVTNSVLADHGHISLEHDLYSVSAAQAPGAVQILLNGGFRPQSAAECIGDWHPYKDATITIPKSQGSWVKSYSQSQSKSSSFSVILSGNVMMMVMSASLVIIISLILL</sequence>
<evidence type="ECO:0000256" key="2">
    <source>
        <dbReference type="ARBA" id="ARBA00022801"/>
    </source>
</evidence>
<dbReference type="EMBL" id="QEAO01000073">
    <property type="protein sequence ID" value="TPX30371.1"/>
    <property type="molecule type" value="Genomic_DNA"/>
</dbReference>
<dbReference type="GeneID" id="42007289"/>
<feature type="domain" description="NodB homology" evidence="5">
    <location>
        <begin position="113"/>
        <end position="299"/>
    </location>
</feature>
<reference evidence="6 7" key="1">
    <citation type="journal article" date="2019" name="Sci. Rep.">
        <title>Comparative genomics of chytrid fungi reveal insights into the obligate biotrophic and pathogenic lifestyle of Synchytrium endobioticum.</title>
        <authorList>
            <person name="van de Vossenberg B.T.L.H."/>
            <person name="Warris S."/>
            <person name="Nguyen H.D.T."/>
            <person name="van Gent-Pelzer M.P.E."/>
            <person name="Joly D.L."/>
            <person name="van de Geest H.C."/>
            <person name="Bonants P.J.M."/>
            <person name="Smith D.S."/>
            <person name="Levesque C.A."/>
            <person name="van der Lee T.A.J."/>
        </authorList>
    </citation>
    <scope>NUCLEOTIDE SEQUENCE [LARGE SCALE GENOMIC DNA]</scope>
    <source>
        <strain evidence="6 7">JEL517</strain>
    </source>
</reference>
<proteinExistence type="predicted"/>
<feature type="chain" id="PRO_5021461972" description="NodB homology domain-containing protein" evidence="4">
    <location>
        <begin position="18"/>
        <end position="365"/>
    </location>
</feature>
<dbReference type="Proteomes" id="UP000319731">
    <property type="component" value="Unassembled WGS sequence"/>
</dbReference>
<dbReference type="PROSITE" id="PS51677">
    <property type="entry name" value="NODB"/>
    <property type="match status" value="1"/>
</dbReference>
<dbReference type="GO" id="GO:0009272">
    <property type="term" value="P:fungal-type cell wall biogenesis"/>
    <property type="evidence" value="ECO:0007669"/>
    <property type="project" value="UniProtKB-ARBA"/>
</dbReference>
<dbReference type="GO" id="GO:0004099">
    <property type="term" value="F:chitin deacetylase activity"/>
    <property type="evidence" value="ECO:0007669"/>
    <property type="project" value="TreeGrafter"/>
</dbReference>
<dbReference type="Pfam" id="PF01522">
    <property type="entry name" value="Polysacc_deac_1"/>
    <property type="match status" value="1"/>
</dbReference>
<dbReference type="STRING" id="1806994.A0A507BSR4"/>
<keyword evidence="4" id="KW-0732">Signal</keyword>
<evidence type="ECO:0000313" key="6">
    <source>
        <dbReference type="EMBL" id="TPX30371.1"/>
    </source>
</evidence>
<gene>
    <name evidence="6" type="ORF">SmJEL517_g06066</name>
</gene>
<evidence type="ECO:0000256" key="1">
    <source>
        <dbReference type="ARBA" id="ARBA00022723"/>
    </source>
</evidence>
<keyword evidence="3" id="KW-1133">Transmembrane helix</keyword>
<feature type="transmembrane region" description="Helical" evidence="3">
    <location>
        <begin position="339"/>
        <end position="364"/>
    </location>
</feature>
<evidence type="ECO:0000256" key="4">
    <source>
        <dbReference type="SAM" id="SignalP"/>
    </source>
</evidence>
<keyword evidence="7" id="KW-1185">Reference proteome</keyword>
<dbReference type="PANTHER" id="PTHR10587">
    <property type="entry name" value="GLYCOSYL TRANSFERASE-RELATED"/>
    <property type="match status" value="1"/>
</dbReference>
<feature type="signal peptide" evidence="4">
    <location>
        <begin position="1"/>
        <end position="17"/>
    </location>
</feature>
<accession>A0A507BSR4</accession>
<keyword evidence="3" id="KW-0472">Membrane</keyword>
<name>A0A507BSR4_9FUNG</name>
<dbReference type="GO" id="GO:0005975">
    <property type="term" value="P:carbohydrate metabolic process"/>
    <property type="evidence" value="ECO:0007669"/>
    <property type="project" value="InterPro"/>
</dbReference>
<dbReference type="InterPro" id="IPR011330">
    <property type="entry name" value="Glyco_hydro/deAcase_b/a-brl"/>
</dbReference>
<organism evidence="6 7">
    <name type="scientific">Synchytrium microbalum</name>
    <dbReference type="NCBI Taxonomy" id="1806994"/>
    <lineage>
        <taxon>Eukaryota</taxon>
        <taxon>Fungi</taxon>
        <taxon>Fungi incertae sedis</taxon>
        <taxon>Chytridiomycota</taxon>
        <taxon>Chytridiomycota incertae sedis</taxon>
        <taxon>Chytridiomycetes</taxon>
        <taxon>Synchytriales</taxon>
        <taxon>Synchytriaceae</taxon>
        <taxon>Synchytrium</taxon>
    </lineage>
</organism>
<protein>
    <recommendedName>
        <fullName evidence="5">NodB homology domain-containing protein</fullName>
    </recommendedName>
</protein>
<dbReference type="InterPro" id="IPR050248">
    <property type="entry name" value="Polysacc_deacetylase_ArnD"/>
</dbReference>
<keyword evidence="2" id="KW-0378">Hydrolase</keyword>
<dbReference type="PANTHER" id="PTHR10587:SF133">
    <property type="entry name" value="CHITIN DEACETYLASE 1-RELATED"/>
    <property type="match status" value="1"/>
</dbReference>
<dbReference type="RefSeq" id="XP_031022046.1">
    <property type="nucleotide sequence ID" value="XM_031171992.1"/>
</dbReference>
<evidence type="ECO:0000313" key="7">
    <source>
        <dbReference type="Proteomes" id="UP000319731"/>
    </source>
</evidence>
<keyword evidence="1" id="KW-0479">Metal-binding</keyword>
<dbReference type="InterPro" id="IPR002509">
    <property type="entry name" value="NODB_dom"/>
</dbReference>
<dbReference type="GO" id="GO:0016020">
    <property type="term" value="C:membrane"/>
    <property type="evidence" value="ECO:0007669"/>
    <property type="project" value="TreeGrafter"/>
</dbReference>
<comment type="caution">
    <text evidence="6">The sequence shown here is derived from an EMBL/GenBank/DDBJ whole genome shotgun (WGS) entry which is preliminary data.</text>
</comment>